<keyword evidence="2" id="KW-1185">Reference proteome</keyword>
<evidence type="ECO:0000313" key="1">
    <source>
        <dbReference type="EMBL" id="KAI0048651.1"/>
    </source>
</evidence>
<dbReference type="Proteomes" id="UP000814033">
    <property type="component" value="Unassembled WGS sequence"/>
</dbReference>
<gene>
    <name evidence="1" type="ORF">FA95DRAFT_1015216</name>
</gene>
<reference evidence="1" key="2">
    <citation type="journal article" date="2022" name="New Phytol.">
        <title>Evolutionary transition to the ectomycorrhizal habit in the genomes of a hyperdiverse lineage of mushroom-forming fungi.</title>
        <authorList>
            <person name="Looney B."/>
            <person name="Miyauchi S."/>
            <person name="Morin E."/>
            <person name="Drula E."/>
            <person name="Courty P.E."/>
            <person name="Kohler A."/>
            <person name="Kuo A."/>
            <person name="LaButti K."/>
            <person name="Pangilinan J."/>
            <person name="Lipzen A."/>
            <person name="Riley R."/>
            <person name="Andreopoulos W."/>
            <person name="He G."/>
            <person name="Johnson J."/>
            <person name="Nolan M."/>
            <person name="Tritt A."/>
            <person name="Barry K.W."/>
            <person name="Grigoriev I.V."/>
            <person name="Nagy L.G."/>
            <person name="Hibbett D."/>
            <person name="Henrissat B."/>
            <person name="Matheny P.B."/>
            <person name="Labbe J."/>
            <person name="Martin F.M."/>
        </authorList>
    </citation>
    <scope>NUCLEOTIDE SEQUENCE</scope>
    <source>
        <strain evidence="1">FP105234-sp</strain>
    </source>
</reference>
<sequence>MSTNPEVLLVYSFDVAQSEYLPTTFAFPPDTSWRYSPTLTPCTTIAGADHAGIFHPTPSPRMLSLPFSPESNENWFVLNVPADTLLAHVQAAPATVQWADWGPAGSRLALSPASYHTPGSHRSQPCLVMLPEDAPGVGPDGGPVAVLADFRPTRVAQARQRGDAGLVERGGGRLVENATADEGLGALTEARLPYVEKEFTMPGRWNGDEPYKVVVCEDQLFVFEELEDQRLVVKAWACTI</sequence>
<organism evidence="1 2">
    <name type="scientific">Auriscalpium vulgare</name>
    <dbReference type="NCBI Taxonomy" id="40419"/>
    <lineage>
        <taxon>Eukaryota</taxon>
        <taxon>Fungi</taxon>
        <taxon>Dikarya</taxon>
        <taxon>Basidiomycota</taxon>
        <taxon>Agaricomycotina</taxon>
        <taxon>Agaricomycetes</taxon>
        <taxon>Russulales</taxon>
        <taxon>Auriscalpiaceae</taxon>
        <taxon>Auriscalpium</taxon>
    </lineage>
</organism>
<name>A0ACB8RXX1_9AGAM</name>
<reference evidence="1" key="1">
    <citation type="submission" date="2021-02" db="EMBL/GenBank/DDBJ databases">
        <authorList>
            <consortium name="DOE Joint Genome Institute"/>
            <person name="Ahrendt S."/>
            <person name="Looney B.P."/>
            <person name="Miyauchi S."/>
            <person name="Morin E."/>
            <person name="Drula E."/>
            <person name="Courty P.E."/>
            <person name="Chicoki N."/>
            <person name="Fauchery L."/>
            <person name="Kohler A."/>
            <person name="Kuo A."/>
            <person name="Labutti K."/>
            <person name="Pangilinan J."/>
            <person name="Lipzen A."/>
            <person name="Riley R."/>
            <person name="Andreopoulos W."/>
            <person name="He G."/>
            <person name="Johnson J."/>
            <person name="Barry K.W."/>
            <person name="Grigoriev I.V."/>
            <person name="Nagy L."/>
            <person name="Hibbett D."/>
            <person name="Henrissat B."/>
            <person name="Matheny P.B."/>
            <person name="Labbe J."/>
            <person name="Martin F."/>
        </authorList>
    </citation>
    <scope>NUCLEOTIDE SEQUENCE</scope>
    <source>
        <strain evidence="1">FP105234-sp</strain>
    </source>
</reference>
<comment type="caution">
    <text evidence="1">The sequence shown here is derived from an EMBL/GenBank/DDBJ whole genome shotgun (WGS) entry which is preliminary data.</text>
</comment>
<evidence type="ECO:0000313" key="2">
    <source>
        <dbReference type="Proteomes" id="UP000814033"/>
    </source>
</evidence>
<proteinExistence type="predicted"/>
<protein>
    <submittedName>
        <fullName evidence="1">Uncharacterized protein</fullName>
    </submittedName>
</protein>
<accession>A0ACB8RXX1</accession>
<dbReference type="EMBL" id="MU275883">
    <property type="protein sequence ID" value="KAI0048651.1"/>
    <property type="molecule type" value="Genomic_DNA"/>
</dbReference>